<reference evidence="2 3" key="2">
    <citation type="submission" date="2019-03" db="EMBL/GenBank/DDBJ databases">
        <title>Genomic Encyclopedia of Type Strains, Phase IV (KMG-IV): sequencing the most valuable type-strain genomes for metagenomic binning, comparative biology and taxonomic classification.</title>
        <authorList>
            <person name="Goeker M."/>
        </authorList>
    </citation>
    <scope>NUCLEOTIDE SEQUENCE [LARGE SCALE GENOMIC DNA]</scope>
    <source>
        <strain evidence="2 3">DSM 103426</strain>
    </source>
</reference>
<accession>A0A4R3JJ66</accession>
<proteinExistence type="predicted"/>
<dbReference type="EMBL" id="SLZV01000019">
    <property type="protein sequence ID" value="TCS66123.1"/>
    <property type="molecule type" value="Genomic_DNA"/>
</dbReference>
<sequence length="106" mass="12193">MSAENRYGDLYIFVPVMKQIIRIAEGTGDNLLPEDIEEGYVDYIYYEQYELSQGFPEIDGGQVLLEEMFRNKFGCTEDAIEDVLSMAYGNFKIDYVILKGEENGNH</sequence>
<organism evidence="2 3">
    <name type="scientific">Faecalimonas umbilicata</name>
    <dbReference type="NCBI Taxonomy" id="1912855"/>
    <lineage>
        <taxon>Bacteria</taxon>
        <taxon>Bacillati</taxon>
        <taxon>Bacillota</taxon>
        <taxon>Clostridia</taxon>
        <taxon>Lachnospirales</taxon>
        <taxon>Lachnospiraceae</taxon>
        <taxon>Faecalimonas</taxon>
    </lineage>
</organism>
<name>A0A4R3JJ66_9FIRM</name>
<dbReference type="EMBL" id="BHEO01000008">
    <property type="protein sequence ID" value="GBU06559.1"/>
    <property type="molecule type" value="Genomic_DNA"/>
</dbReference>
<dbReference type="AlphaFoldDB" id="A0A4R3JJ66"/>
<keyword evidence="4" id="KW-1185">Reference proteome</keyword>
<evidence type="ECO:0000313" key="1">
    <source>
        <dbReference type="EMBL" id="GBU06559.1"/>
    </source>
</evidence>
<comment type="caution">
    <text evidence="2">The sequence shown here is derived from an EMBL/GenBank/DDBJ whole genome shotgun (WGS) entry which is preliminary data.</text>
</comment>
<dbReference type="Proteomes" id="UP000294613">
    <property type="component" value="Unassembled WGS sequence"/>
</dbReference>
<dbReference type="RefSeq" id="WP_116442393.1">
    <property type="nucleotide sequence ID" value="NZ_BHEO01000008.1"/>
</dbReference>
<evidence type="ECO:0000313" key="4">
    <source>
        <dbReference type="Proteomes" id="UP000702954"/>
    </source>
</evidence>
<protein>
    <submittedName>
        <fullName evidence="2">Uncharacterized protein</fullName>
    </submittedName>
</protein>
<gene>
    <name evidence="2" type="ORF">EDD74_11921</name>
    <name evidence="1" type="ORF">FAEUMB_31000</name>
</gene>
<dbReference type="Proteomes" id="UP000702954">
    <property type="component" value="Unassembled WGS sequence"/>
</dbReference>
<reference evidence="1 4" key="1">
    <citation type="journal article" date="2018" name="Int. J. Syst. Evol. Microbiol.">
        <title>Draft Genome Sequence of Faecalimonas umbilicata JCM 30896T, an Acetate-Producing Bacterium Isolated from Human Feces.</title>
        <authorList>
            <person name="Sakamoto M."/>
            <person name="Ikeyama N."/>
            <person name="Yuki M."/>
            <person name="Ohkuma M."/>
        </authorList>
    </citation>
    <scope>NUCLEOTIDE SEQUENCE [LARGE SCALE GENOMIC DNA]</scope>
    <source>
        <strain evidence="1 4">EGH7</strain>
    </source>
</reference>
<evidence type="ECO:0000313" key="3">
    <source>
        <dbReference type="Proteomes" id="UP000294613"/>
    </source>
</evidence>
<evidence type="ECO:0000313" key="2">
    <source>
        <dbReference type="EMBL" id="TCS66123.1"/>
    </source>
</evidence>